<evidence type="ECO:0000256" key="1">
    <source>
        <dbReference type="ARBA" id="ARBA00022801"/>
    </source>
</evidence>
<dbReference type="InterPro" id="IPR016291">
    <property type="entry name" value="Isochorismatase"/>
</dbReference>
<dbReference type="InterPro" id="IPR036380">
    <property type="entry name" value="Isochorismatase-like_sf"/>
</dbReference>
<dbReference type="PATRIC" id="fig|1097667.3.peg.3019"/>
<evidence type="ECO:0000259" key="3">
    <source>
        <dbReference type="Pfam" id="PF00857"/>
    </source>
</evidence>
<dbReference type="EMBL" id="AGUD01000241">
    <property type="protein sequence ID" value="EHN10086.1"/>
    <property type="molecule type" value="Genomic_DNA"/>
</dbReference>
<dbReference type="InterPro" id="IPR000868">
    <property type="entry name" value="Isochorismatase-like_dom"/>
</dbReference>
<dbReference type="PRINTS" id="PR01398">
    <property type="entry name" value="ISCHRISMTASE"/>
</dbReference>
<feature type="region of interest" description="Disordered" evidence="2">
    <location>
        <begin position="215"/>
        <end position="244"/>
    </location>
</feature>
<dbReference type="SUPFAM" id="SSF52499">
    <property type="entry name" value="Isochorismatase-like hydrolases"/>
    <property type="match status" value="1"/>
</dbReference>
<dbReference type="InterPro" id="IPR050272">
    <property type="entry name" value="Isochorismatase-like_hydrls"/>
</dbReference>
<name>H0E885_9ACTN</name>
<reference evidence="4 5" key="1">
    <citation type="journal article" date="2013" name="Biodegradation">
        <title>Quantitative proteomic analysis of ibuprofen-degrading Patulibacter sp. strain I11.</title>
        <authorList>
            <person name="Almeida B."/>
            <person name="Kjeldal H."/>
            <person name="Lolas I."/>
            <person name="Knudsen A.D."/>
            <person name="Carvalho G."/>
            <person name="Nielsen K.L."/>
            <person name="Barreto Crespo M.T."/>
            <person name="Stensballe A."/>
            <person name="Nielsen J.L."/>
        </authorList>
    </citation>
    <scope>NUCLEOTIDE SEQUENCE [LARGE SCALE GENOMIC DNA]</scope>
    <source>
        <strain evidence="4 5">I11</strain>
    </source>
</reference>
<dbReference type="RefSeq" id="WP_007576720.1">
    <property type="nucleotide sequence ID" value="NZ_AGUD01000241.1"/>
</dbReference>
<dbReference type="PANTHER" id="PTHR43540:SF6">
    <property type="entry name" value="ISOCHORISMATASE-LIKE DOMAIN-CONTAINING PROTEIN"/>
    <property type="match status" value="1"/>
</dbReference>
<dbReference type="AlphaFoldDB" id="H0E885"/>
<evidence type="ECO:0000313" key="4">
    <source>
        <dbReference type="EMBL" id="EHN10086.1"/>
    </source>
</evidence>
<accession>H0E885</accession>
<dbReference type="CDD" id="cd00431">
    <property type="entry name" value="cysteine_hydrolases"/>
    <property type="match status" value="1"/>
</dbReference>
<organism evidence="4 5">
    <name type="scientific">Patulibacter medicamentivorans</name>
    <dbReference type="NCBI Taxonomy" id="1097667"/>
    <lineage>
        <taxon>Bacteria</taxon>
        <taxon>Bacillati</taxon>
        <taxon>Actinomycetota</taxon>
        <taxon>Thermoleophilia</taxon>
        <taxon>Solirubrobacterales</taxon>
        <taxon>Patulibacteraceae</taxon>
        <taxon>Patulibacter</taxon>
    </lineage>
</organism>
<sequence>MTARDRPVPGTAGDPARIAGRPVLVLVDVQGVFAPETGGGLTDMDDVPQRLARIRALVPAARAAGVPVVFIQEVHKRSLVDIGRELDGAEGPHCIEDDPSTALVAGLDPRPDEFLIRKRRYSAFFGTELEIVLKAHRAGTVLLAGGLTDVCIHYTAADAHQHDHRFRVATDAVVGSSRRAHDAAIEAMRYLQRDAPVTTAALLAAFAGLAGHAVPGRDGMDDRPNRTGFVAPAGDGRLDVVTTT</sequence>
<dbReference type="GO" id="GO:0008908">
    <property type="term" value="F:isochorismatase activity"/>
    <property type="evidence" value="ECO:0007669"/>
    <property type="project" value="InterPro"/>
</dbReference>
<comment type="caution">
    <text evidence="4">The sequence shown here is derived from an EMBL/GenBank/DDBJ whole genome shotgun (WGS) entry which is preliminary data.</text>
</comment>
<keyword evidence="1 4" id="KW-0378">Hydrolase</keyword>
<dbReference type="Proteomes" id="UP000005143">
    <property type="component" value="Unassembled WGS sequence"/>
</dbReference>
<evidence type="ECO:0000256" key="2">
    <source>
        <dbReference type="SAM" id="MobiDB-lite"/>
    </source>
</evidence>
<dbReference type="Gene3D" id="3.40.50.850">
    <property type="entry name" value="Isochorismatase-like"/>
    <property type="match status" value="1"/>
</dbReference>
<feature type="domain" description="Isochorismatase-like" evidence="3">
    <location>
        <begin position="23"/>
        <end position="200"/>
    </location>
</feature>
<keyword evidence="5" id="KW-1185">Reference proteome</keyword>
<dbReference type="PANTHER" id="PTHR43540">
    <property type="entry name" value="PEROXYUREIDOACRYLATE/UREIDOACRYLATE AMIDOHYDROLASE-RELATED"/>
    <property type="match status" value="1"/>
</dbReference>
<protein>
    <submittedName>
        <fullName evidence="4">Isochorismatase hydrolase</fullName>
    </submittedName>
</protein>
<evidence type="ECO:0000313" key="5">
    <source>
        <dbReference type="Proteomes" id="UP000005143"/>
    </source>
</evidence>
<gene>
    <name evidence="4" type="ORF">PAI11_30460</name>
</gene>
<dbReference type="Pfam" id="PF00857">
    <property type="entry name" value="Isochorismatase"/>
    <property type="match status" value="1"/>
</dbReference>
<proteinExistence type="predicted"/>